<dbReference type="InterPro" id="IPR017871">
    <property type="entry name" value="ABC_transporter-like_CS"/>
</dbReference>
<keyword evidence="4 7" id="KW-0067">ATP-binding</keyword>
<dbReference type="FunFam" id="3.40.50.300:FF:000016">
    <property type="entry name" value="Oligopeptide ABC transporter ATP-binding component"/>
    <property type="match status" value="1"/>
</dbReference>
<dbReference type="InterPro" id="IPR003593">
    <property type="entry name" value="AAA+_ATPase"/>
</dbReference>
<dbReference type="InterPro" id="IPR013563">
    <property type="entry name" value="Oligopep_ABC_C"/>
</dbReference>
<evidence type="ECO:0000256" key="1">
    <source>
        <dbReference type="ARBA" id="ARBA00005417"/>
    </source>
</evidence>
<dbReference type="GO" id="GO:0016887">
    <property type="term" value="F:ATP hydrolysis activity"/>
    <property type="evidence" value="ECO:0007669"/>
    <property type="project" value="InterPro"/>
</dbReference>
<accession>A0A367EW99</accession>
<dbReference type="EMBL" id="QOIM01000025">
    <property type="protein sequence ID" value="RCG22353.1"/>
    <property type="molecule type" value="Genomic_DNA"/>
</dbReference>
<comment type="caution">
    <text evidence="7">The sequence shown here is derived from an EMBL/GenBank/DDBJ whole genome shotgun (WGS) entry which is preliminary data.</text>
</comment>
<keyword evidence="8" id="KW-1185">Reference proteome</keyword>
<dbReference type="Pfam" id="PF08352">
    <property type="entry name" value="oligo_HPY"/>
    <property type="match status" value="1"/>
</dbReference>
<keyword evidence="3" id="KW-0547">Nucleotide-binding</keyword>
<dbReference type="GO" id="GO:0055085">
    <property type="term" value="P:transmembrane transport"/>
    <property type="evidence" value="ECO:0007669"/>
    <property type="project" value="UniProtKB-ARBA"/>
</dbReference>
<dbReference type="InterPro" id="IPR003439">
    <property type="entry name" value="ABC_transporter-like_ATP-bd"/>
</dbReference>
<feature type="region of interest" description="Disordered" evidence="5">
    <location>
        <begin position="254"/>
        <end position="289"/>
    </location>
</feature>
<dbReference type="InterPro" id="IPR027417">
    <property type="entry name" value="P-loop_NTPase"/>
</dbReference>
<dbReference type="OrthoDB" id="8481147at2"/>
<dbReference type="Proteomes" id="UP000253507">
    <property type="component" value="Unassembled WGS sequence"/>
</dbReference>
<organism evidence="7 8">
    <name type="scientific">Streptomyces reniochalinae</name>
    <dbReference type="NCBI Taxonomy" id="2250578"/>
    <lineage>
        <taxon>Bacteria</taxon>
        <taxon>Bacillati</taxon>
        <taxon>Actinomycetota</taxon>
        <taxon>Actinomycetes</taxon>
        <taxon>Kitasatosporales</taxon>
        <taxon>Streptomycetaceae</taxon>
        <taxon>Streptomyces</taxon>
    </lineage>
</organism>
<dbReference type="AlphaFoldDB" id="A0A367EW99"/>
<comment type="similarity">
    <text evidence="1">Belongs to the ABC transporter superfamily.</text>
</comment>
<evidence type="ECO:0000256" key="5">
    <source>
        <dbReference type="SAM" id="MobiDB-lite"/>
    </source>
</evidence>
<feature type="domain" description="ABC transporter" evidence="6">
    <location>
        <begin position="4"/>
        <end position="255"/>
    </location>
</feature>
<reference evidence="7 8" key="1">
    <citation type="submission" date="2018-06" db="EMBL/GenBank/DDBJ databases">
        <title>Streptomyces reniochalinae sp. nov. and Streptomyces diacarnus sp. nov. from marine sponges.</title>
        <authorList>
            <person name="Li L."/>
        </authorList>
    </citation>
    <scope>NUCLEOTIDE SEQUENCE [LARGE SCALE GENOMIC DNA]</scope>
    <source>
        <strain evidence="7 8">LHW50302</strain>
    </source>
</reference>
<dbReference type="Gene3D" id="3.40.50.300">
    <property type="entry name" value="P-loop containing nucleotide triphosphate hydrolases"/>
    <property type="match status" value="1"/>
</dbReference>
<dbReference type="GO" id="GO:0015833">
    <property type="term" value="P:peptide transport"/>
    <property type="evidence" value="ECO:0007669"/>
    <property type="project" value="InterPro"/>
</dbReference>
<evidence type="ECO:0000256" key="2">
    <source>
        <dbReference type="ARBA" id="ARBA00022448"/>
    </source>
</evidence>
<gene>
    <name evidence="7" type="ORF">DQ392_06725</name>
</gene>
<proteinExistence type="inferred from homology"/>
<dbReference type="GO" id="GO:0005524">
    <property type="term" value="F:ATP binding"/>
    <property type="evidence" value="ECO:0007669"/>
    <property type="project" value="UniProtKB-KW"/>
</dbReference>
<evidence type="ECO:0000256" key="3">
    <source>
        <dbReference type="ARBA" id="ARBA00022741"/>
    </source>
</evidence>
<dbReference type="PANTHER" id="PTHR43776:SF7">
    <property type="entry name" value="D,D-DIPEPTIDE TRANSPORT ATP-BINDING PROTEIN DDPF-RELATED"/>
    <property type="match status" value="1"/>
</dbReference>
<keyword evidence="2" id="KW-0813">Transport</keyword>
<evidence type="ECO:0000259" key="6">
    <source>
        <dbReference type="PROSITE" id="PS50893"/>
    </source>
</evidence>
<dbReference type="SUPFAM" id="SSF52540">
    <property type="entry name" value="P-loop containing nucleoside triphosphate hydrolases"/>
    <property type="match status" value="1"/>
</dbReference>
<dbReference type="SMART" id="SM00382">
    <property type="entry name" value="AAA"/>
    <property type="match status" value="1"/>
</dbReference>
<dbReference type="InterPro" id="IPR050319">
    <property type="entry name" value="ABC_transp_ATP-bind"/>
</dbReference>
<dbReference type="CDD" id="cd03257">
    <property type="entry name" value="ABC_NikE_OppD_transporters"/>
    <property type="match status" value="1"/>
</dbReference>
<protein>
    <submittedName>
        <fullName evidence="7">ATP-binding cassette domain-containing protein</fullName>
    </submittedName>
</protein>
<dbReference type="NCBIfam" id="TIGR01727">
    <property type="entry name" value="oligo_HPY"/>
    <property type="match status" value="1"/>
</dbReference>
<dbReference type="PROSITE" id="PS50893">
    <property type="entry name" value="ABC_TRANSPORTER_2"/>
    <property type="match status" value="1"/>
</dbReference>
<evidence type="ECO:0000313" key="7">
    <source>
        <dbReference type="EMBL" id="RCG22353.1"/>
    </source>
</evidence>
<evidence type="ECO:0000256" key="4">
    <source>
        <dbReference type="ARBA" id="ARBA00022840"/>
    </source>
</evidence>
<feature type="compositionally biased region" description="Pro residues" evidence="5">
    <location>
        <begin position="278"/>
        <end position="287"/>
    </location>
</feature>
<dbReference type="Pfam" id="PF00005">
    <property type="entry name" value="ABC_tran"/>
    <property type="match status" value="1"/>
</dbReference>
<dbReference type="PROSITE" id="PS00211">
    <property type="entry name" value="ABC_TRANSPORTER_1"/>
    <property type="match status" value="1"/>
</dbReference>
<name>A0A367EW99_9ACTN</name>
<evidence type="ECO:0000313" key="8">
    <source>
        <dbReference type="Proteomes" id="UP000253507"/>
    </source>
</evidence>
<dbReference type="PANTHER" id="PTHR43776">
    <property type="entry name" value="TRANSPORT ATP-BINDING PROTEIN"/>
    <property type="match status" value="1"/>
</dbReference>
<sequence length="326" mass="36007">MPLLEARNLVKHYPARGFRLGRRSAAVRAVDGVDLVLAERSTLGLVGESGCGKSTLVRLLMALERPTSGQVLLDGEELLALPAAERRRRRRGIQMVMQDPYGSLDPRMTAEELVREPLDIHRDPADARARSRQALEAMELVGLDPAHAGRRPHQFSGGQRQRLGIARALVLRPRVLVCDEPVSALDVSVQAQVVNLLRDLQQEFGLALVFIAHDLAVVRQMADEVAVMYLGRIVERAARDTVFEHPAHPYTRALLSSVPDPDPRRRGHSSRLVLAGDPPSPSDPPGGCPFHTRCWKTQDRCRTEAPPPEPRTGAHRSVVACHFPET</sequence>